<sequence>MEPNVVRFLNDKFYDKRKIGALDLERQIRELVAAKDFSRIQTILDQLCNEYAYAVHQPHARNGGLIGLAAAAIALGPELPMYLEVIVPPVLACFVDQDARVRYYACESMYNIAKVAKGEILRYFNHIFDALCKLGADSELSVKNGAELLDRLIKDIVAESAATYVSVLEAKDPDAPDDEPDPPTAFSLPKFIPLLKDRIGAINPFTRTFLVGWIMLLDSIPDLELVTYLPEFLGGLLKFLSGNNRDVHATTKTCLERFLNEIKRIARVKKGIAESKKSKGDGKRKREESVDSGSVQLAPDEMDDAGSTTANEDDDDDELSSEDDWVPGQDVQINFKAILEILTATLDSPLEEDSLLESLRWIVSFLDICPEEVLPFTPKILAHLLPAMASGVEPIRQAASRVNTSLMDYIVSLTDETEPQQSQPSSRANTSLNVERPEGASSTRASLSSARDLDVSGPSPAQTRRAPTPASGEHPAANLDYAAAVNSLTLLFLNDHEETRVAALTWLIMLHRKAPRKIVAFNDGTFPALLKTLSDPAEAVVTKDLQLLSQISRNSEDDYFSNFMVSLLQLFSTDRKLLETRGNLIIRQLCMSLSPERIYRTLAETIEKEEDLEFASIMVQNLNNNLITAPELADLRKRLRNLETRDGQTFFVALFRSWCYNAVATFSLCLLAQAYEAAYNLLQIFADLEMTVNILIQIDKLVQLIESPVFTYLRLQLLEPEKFPYLYKCLYGLLMLLPQSSAFGALKNRLNSVSSIGYIHIPPPRAYVPPPTAPPSHSRQGSVTEAVSSVSSSAFQTHNPRATKSIHDTHASTSSPVTTPGPSNYDRPNRLGAKGREENMIKWEQLLEKFKAVQDRARRAQRLMNGGSLDDSPDLDGLRLTDGASASDGAQKPSRPPGAPPATQKDVAAAAAAAAPPPAAAPKRSSGLGRQFGRLGGAVSGRTRRSQG</sequence>
<accession>A0AAN9UXU9</accession>
<evidence type="ECO:0000256" key="6">
    <source>
        <dbReference type="SAM" id="MobiDB-lite"/>
    </source>
</evidence>
<evidence type="ECO:0000256" key="1">
    <source>
        <dbReference type="ARBA" id="ARBA00004308"/>
    </source>
</evidence>
<evidence type="ECO:0000259" key="7">
    <source>
        <dbReference type="Pfam" id="PF11916"/>
    </source>
</evidence>
<dbReference type="InterPro" id="IPR011989">
    <property type="entry name" value="ARM-like"/>
</dbReference>
<dbReference type="GO" id="GO:0000329">
    <property type="term" value="C:fungal-type vacuole membrane"/>
    <property type="evidence" value="ECO:0007669"/>
    <property type="project" value="TreeGrafter"/>
</dbReference>
<name>A0AAN9UXU9_9PEZI</name>
<dbReference type="GO" id="GO:0006661">
    <property type="term" value="P:phosphatidylinositol biosynthetic process"/>
    <property type="evidence" value="ECO:0007669"/>
    <property type="project" value="InterPro"/>
</dbReference>
<feature type="region of interest" description="Disordered" evidence="6">
    <location>
        <begin position="415"/>
        <end position="475"/>
    </location>
</feature>
<comment type="similarity">
    <text evidence="2">Belongs to the VAC14 family.</text>
</comment>
<evidence type="ECO:0000313" key="8">
    <source>
        <dbReference type="EMBL" id="KAK7757560.1"/>
    </source>
</evidence>
<dbReference type="InterPro" id="IPR016024">
    <property type="entry name" value="ARM-type_fold"/>
</dbReference>
<feature type="repeat" description="HEAT" evidence="5">
    <location>
        <begin position="86"/>
        <end position="122"/>
    </location>
</feature>
<feature type="compositionally biased region" description="Polar residues" evidence="6">
    <location>
        <begin position="419"/>
        <end position="433"/>
    </location>
</feature>
<dbReference type="Pfam" id="PF12755">
    <property type="entry name" value="Vac14_Fab1_bd"/>
    <property type="match status" value="1"/>
</dbReference>
<evidence type="ECO:0000256" key="3">
    <source>
        <dbReference type="ARBA" id="ARBA00022737"/>
    </source>
</evidence>
<comment type="caution">
    <text evidence="8">The sequence shown here is derived from an EMBL/GenBank/DDBJ whole genome shotgun (WGS) entry which is preliminary data.</text>
</comment>
<organism evidence="8 9">
    <name type="scientific">Diatrype stigma</name>
    <dbReference type="NCBI Taxonomy" id="117547"/>
    <lineage>
        <taxon>Eukaryota</taxon>
        <taxon>Fungi</taxon>
        <taxon>Dikarya</taxon>
        <taxon>Ascomycota</taxon>
        <taxon>Pezizomycotina</taxon>
        <taxon>Sordariomycetes</taxon>
        <taxon>Xylariomycetidae</taxon>
        <taxon>Xylariales</taxon>
        <taxon>Diatrypaceae</taxon>
        <taxon>Diatrype</taxon>
    </lineage>
</organism>
<dbReference type="AlphaFoldDB" id="A0AAN9UXU9"/>
<feature type="compositionally biased region" description="Basic and acidic residues" evidence="6">
    <location>
        <begin position="273"/>
        <end position="289"/>
    </location>
</feature>
<comment type="subcellular location">
    <subcellularLocation>
        <location evidence="1">Endomembrane system</location>
    </subcellularLocation>
</comment>
<dbReference type="InterPro" id="IPR021133">
    <property type="entry name" value="HEAT_type_2"/>
</dbReference>
<feature type="compositionally biased region" description="Acidic residues" evidence="6">
    <location>
        <begin position="311"/>
        <end position="325"/>
    </location>
</feature>
<protein>
    <recommendedName>
        <fullName evidence="7">Vacuolar protein 14 C-terminal Fig4-binding domain-containing protein</fullName>
    </recommendedName>
</protein>
<feature type="domain" description="Vacuolar protein 14 C-terminal Fig4-binding" evidence="7">
    <location>
        <begin position="575"/>
        <end position="753"/>
    </location>
</feature>
<evidence type="ECO:0000256" key="5">
    <source>
        <dbReference type="PROSITE-ProRule" id="PRU00103"/>
    </source>
</evidence>
<dbReference type="PANTHER" id="PTHR16023">
    <property type="entry name" value="TAX1 BINDING PROTEIN-RELATED"/>
    <property type="match status" value="1"/>
</dbReference>
<dbReference type="Proteomes" id="UP001320420">
    <property type="component" value="Unassembled WGS sequence"/>
</dbReference>
<feature type="region of interest" description="Disordered" evidence="6">
    <location>
        <begin position="769"/>
        <end position="832"/>
    </location>
</feature>
<dbReference type="InterPro" id="IPR021841">
    <property type="entry name" value="VAC14_Fig4p-bd"/>
</dbReference>
<keyword evidence="9" id="KW-1185">Reference proteome</keyword>
<dbReference type="Pfam" id="PF11916">
    <property type="entry name" value="Vac14_Fig4_bd"/>
    <property type="match status" value="1"/>
</dbReference>
<dbReference type="PROSITE" id="PS50077">
    <property type="entry name" value="HEAT_REPEAT"/>
    <property type="match status" value="1"/>
</dbReference>
<feature type="compositionally biased region" description="Low complexity" evidence="6">
    <location>
        <begin position="812"/>
        <end position="823"/>
    </location>
</feature>
<evidence type="ECO:0000313" key="9">
    <source>
        <dbReference type="Proteomes" id="UP001320420"/>
    </source>
</evidence>
<dbReference type="InterPro" id="IPR026825">
    <property type="entry name" value="Vac14"/>
</dbReference>
<proteinExistence type="inferred from homology"/>
<keyword evidence="4" id="KW-0472">Membrane</keyword>
<dbReference type="GO" id="GO:0010008">
    <property type="term" value="C:endosome membrane"/>
    <property type="evidence" value="ECO:0007669"/>
    <property type="project" value="TreeGrafter"/>
</dbReference>
<keyword evidence="3" id="KW-0677">Repeat</keyword>
<feature type="region of interest" description="Disordered" evidence="6">
    <location>
        <begin position="863"/>
        <end position="948"/>
    </location>
</feature>
<dbReference type="Gene3D" id="1.25.10.10">
    <property type="entry name" value="Leucine-rich Repeat Variant"/>
    <property type="match status" value="2"/>
</dbReference>
<dbReference type="PANTHER" id="PTHR16023:SF0">
    <property type="entry name" value="PROTEIN VAC14 HOMOLOG"/>
    <property type="match status" value="1"/>
</dbReference>
<evidence type="ECO:0000256" key="2">
    <source>
        <dbReference type="ARBA" id="ARBA00010225"/>
    </source>
</evidence>
<reference evidence="8 9" key="1">
    <citation type="submission" date="2024-02" db="EMBL/GenBank/DDBJ databases">
        <title>De novo assembly and annotation of 12 fungi associated with fruit tree decline syndrome in Ontario, Canada.</title>
        <authorList>
            <person name="Sulman M."/>
            <person name="Ellouze W."/>
            <person name="Ilyukhin E."/>
        </authorList>
    </citation>
    <scope>NUCLEOTIDE SEQUENCE [LARGE SCALE GENOMIC DNA]</scope>
    <source>
        <strain evidence="8 9">M11/M66-122</strain>
    </source>
</reference>
<dbReference type="SUPFAM" id="SSF48371">
    <property type="entry name" value="ARM repeat"/>
    <property type="match status" value="1"/>
</dbReference>
<dbReference type="GO" id="GO:0070772">
    <property type="term" value="C:PAS complex"/>
    <property type="evidence" value="ECO:0007669"/>
    <property type="project" value="InterPro"/>
</dbReference>
<gene>
    <name evidence="8" type="ORF">SLS62_000575</name>
</gene>
<evidence type="ECO:0000256" key="4">
    <source>
        <dbReference type="ARBA" id="ARBA00023136"/>
    </source>
</evidence>
<feature type="compositionally biased region" description="Low complexity" evidence="6">
    <location>
        <begin position="440"/>
        <end position="450"/>
    </location>
</feature>
<dbReference type="EMBL" id="JAKJXP020000002">
    <property type="protein sequence ID" value="KAK7757560.1"/>
    <property type="molecule type" value="Genomic_DNA"/>
</dbReference>
<feature type="region of interest" description="Disordered" evidence="6">
    <location>
        <begin position="273"/>
        <end position="325"/>
    </location>
</feature>